<proteinExistence type="predicted"/>
<evidence type="ECO:0000313" key="1">
    <source>
        <dbReference type="EMBL" id="QUX26512.1"/>
    </source>
</evidence>
<geneLocation type="plasmid" evidence="1 2">
    <name>unnamed4</name>
</geneLocation>
<gene>
    <name evidence="1" type="primary">casA</name>
    <name evidence="1" type="ORF">KGD84_32970</name>
</gene>
<organism evidence="1 2">
    <name type="scientific">Nocardiopsis changdeensis</name>
    <dbReference type="NCBI Taxonomy" id="2831969"/>
    <lineage>
        <taxon>Bacteria</taxon>
        <taxon>Bacillati</taxon>
        <taxon>Actinomycetota</taxon>
        <taxon>Actinomycetes</taxon>
        <taxon>Streptosporangiales</taxon>
        <taxon>Nocardiopsidaceae</taxon>
        <taxon>Nocardiopsis</taxon>
    </lineage>
</organism>
<dbReference type="NCBIfam" id="TIGR02547">
    <property type="entry name" value="casA_cse1"/>
    <property type="match status" value="1"/>
</dbReference>
<dbReference type="RefSeq" id="WP_220566091.1">
    <property type="nucleotide sequence ID" value="NZ_CP074136.1"/>
</dbReference>
<protein>
    <submittedName>
        <fullName evidence="1">Type I-E CRISPR-associated protein Cse1/CasA</fullName>
    </submittedName>
</protein>
<reference evidence="2" key="1">
    <citation type="submission" date="2021-05" db="EMBL/GenBank/DDBJ databases">
        <title>Direct Submission.</title>
        <authorList>
            <person name="Li K."/>
            <person name="Gao J."/>
        </authorList>
    </citation>
    <scope>NUCLEOTIDE SEQUENCE [LARGE SCALE GENOMIC DNA]</scope>
    <source>
        <strain evidence="2">Mg02</strain>
        <plasmid evidence="2">unnamed4</plasmid>
    </source>
</reference>
<sequence>MPDLGLNLFRDPWIPVVYADGTRTEVGVRTALADADRIAALAAENPTVDIALYRLLLAVAHRLAGPVDSRHWPALWESGLPLEDLEEIGRGRWELLPADGEPGFAQDPVQRPEPAPVASLTALADRGAGAGFLWRMPPELSLSEAARWLLWCHAWDTGGIRAAHERGIDRGVPVGPAAALPHTRLVGTPLAQTLLLNLAPGPQGPAGQGWWERTTPVAGRRRGRTPEGMVDLLCWPARRIRLLPDADGLVRRVYITGGDDLRVPGDPAHGADQCFQDAYRLVLPRSLEATVPGLVAPAKSRTTPPSTPTVIDWFADRHHVLDRVQVETTTLATDRHRSVIYDIHDRTWTLPAAALVPGTAAHARLARVRDMVALADSAVRAAATATVPSRAARAKERVADLVARARHEWSGDLAPELADLDTDAGMEQCREALADVVARHVDRADRRLRSNPGRLAEGAPALSKARALSHRLSQPGPAEPAEAAL</sequence>
<dbReference type="Pfam" id="PF09481">
    <property type="entry name" value="CRISPR_Cse1"/>
    <property type="match status" value="1"/>
</dbReference>
<accession>A0A975KTZ2</accession>
<dbReference type="Proteomes" id="UP000676079">
    <property type="component" value="Plasmid unnamed4"/>
</dbReference>
<name>A0A975KTZ2_9ACTN</name>
<keyword evidence="1" id="KW-0614">Plasmid</keyword>
<evidence type="ECO:0000313" key="2">
    <source>
        <dbReference type="Proteomes" id="UP000676079"/>
    </source>
</evidence>
<keyword evidence="2" id="KW-1185">Reference proteome</keyword>
<dbReference type="EMBL" id="CP074136">
    <property type="protein sequence ID" value="QUX26512.1"/>
    <property type="molecule type" value="Genomic_DNA"/>
</dbReference>
<dbReference type="InterPro" id="IPR013381">
    <property type="entry name" value="CRISPR-assoc_prot_Cse1"/>
</dbReference>